<dbReference type="AlphaFoldDB" id="A0A4U5U0G7"/>
<evidence type="ECO:0000256" key="1">
    <source>
        <dbReference type="SAM" id="MobiDB-lite"/>
    </source>
</evidence>
<reference evidence="2 3" key="1">
    <citation type="submission" date="2019-01" db="EMBL/GenBank/DDBJ databases">
        <title>Genome Assembly of Collichthys lucidus.</title>
        <authorList>
            <person name="Cai M."/>
            <person name="Xiao S."/>
        </authorList>
    </citation>
    <scope>NUCLEOTIDE SEQUENCE [LARGE SCALE GENOMIC DNA]</scope>
    <source>
        <strain evidence="2">JT15FE1705JMU</strain>
        <tissue evidence="2">Muscle</tissue>
    </source>
</reference>
<feature type="compositionally biased region" description="Low complexity" evidence="1">
    <location>
        <begin position="98"/>
        <end position="111"/>
    </location>
</feature>
<evidence type="ECO:0000313" key="2">
    <source>
        <dbReference type="EMBL" id="TKS66781.1"/>
    </source>
</evidence>
<feature type="compositionally biased region" description="Polar residues" evidence="1">
    <location>
        <begin position="136"/>
        <end position="146"/>
    </location>
</feature>
<dbReference type="EMBL" id="CM014079">
    <property type="protein sequence ID" value="TKS66781.1"/>
    <property type="molecule type" value="Genomic_DNA"/>
</dbReference>
<gene>
    <name evidence="2" type="ORF">D9C73_001896</name>
</gene>
<proteinExistence type="predicted"/>
<sequence>MQLQYLSVLCGMVGSMDTIAPDESSKDRSNTVAEHDKRLVARRGDGGEMTHIDNRGVCMRWHRGPAVSGEAVEREAGFNECCQGADEDVTVEEEEGGQRALQQSGSGSLSQVEQTGPDGAEPEAHSTPRAGPNLAALQTQDITNTS</sequence>
<accession>A0A4U5U0G7</accession>
<name>A0A4U5U0G7_COLLU</name>
<feature type="region of interest" description="Disordered" evidence="1">
    <location>
        <begin position="89"/>
        <end position="146"/>
    </location>
</feature>
<dbReference type="Proteomes" id="UP000298787">
    <property type="component" value="Chromosome 2"/>
</dbReference>
<protein>
    <submittedName>
        <fullName evidence="2">Uncharacterized protein</fullName>
    </submittedName>
</protein>
<evidence type="ECO:0000313" key="3">
    <source>
        <dbReference type="Proteomes" id="UP000298787"/>
    </source>
</evidence>
<keyword evidence="3" id="KW-1185">Reference proteome</keyword>
<organism evidence="2 3">
    <name type="scientific">Collichthys lucidus</name>
    <name type="common">Big head croaker</name>
    <name type="synonym">Sciaena lucida</name>
    <dbReference type="NCBI Taxonomy" id="240159"/>
    <lineage>
        <taxon>Eukaryota</taxon>
        <taxon>Metazoa</taxon>
        <taxon>Chordata</taxon>
        <taxon>Craniata</taxon>
        <taxon>Vertebrata</taxon>
        <taxon>Euteleostomi</taxon>
        <taxon>Actinopterygii</taxon>
        <taxon>Neopterygii</taxon>
        <taxon>Teleostei</taxon>
        <taxon>Neoteleostei</taxon>
        <taxon>Acanthomorphata</taxon>
        <taxon>Eupercaria</taxon>
        <taxon>Sciaenidae</taxon>
        <taxon>Collichthys</taxon>
    </lineage>
</organism>